<protein>
    <submittedName>
        <fullName evidence="2">Exopolysaccharide biosynthesis protein</fullName>
    </submittedName>
</protein>
<name>A0AAJ6AYY0_9HYPH</name>
<dbReference type="EMBL" id="CP119312">
    <property type="protein sequence ID" value="WEK04085.1"/>
    <property type="molecule type" value="Genomic_DNA"/>
</dbReference>
<dbReference type="AlphaFoldDB" id="A0AAJ6AYY0"/>
<feature type="transmembrane region" description="Helical" evidence="1">
    <location>
        <begin position="56"/>
        <end position="79"/>
    </location>
</feature>
<keyword evidence="1" id="KW-0812">Transmembrane</keyword>
<sequence length="198" mass="20385">MSLSPVEASIGAIASKVRSSDGLTAGGLVSLLGNASYPLVIMVLSMLNMIPGPPGYGGTIAITIISVTIATLLGNRLALGGWLGRRPLSQKLLERMMTQMQWFAGLVAKVSRPRLAQLTGPRTQLPTAIFILLVSLPMVLPIPFINAVPNTGIAIICVSRINHDGLGVLLGIVVALAGLAIAAGAVWGVVMLAGTVMG</sequence>
<evidence type="ECO:0000313" key="2">
    <source>
        <dbReference type="EMBL" id="WEK04085.1"/>
    </source>
</evidence>
<reference evidence="2" key="1">
    <citation type="submission" date="2023-03" db="EMBL/GenBank/DDBJ databases">
        <title>Andean soil-derived lignocellulolytic bacterial consortium as a source of novel taxa and putative plastic-active enzymes.</title>
        <authorList>
            <person name="Diaz-Garcia L."/>
            <person name="Chuvochina M."/>
            <person name="Feuerriegel G."/>
            <person name="Bunk B."/>
            <person name="Sproer C."/>
            <person name="Streit W.R."/>
            <person name="Rodriguez L.M."/>
            <person name="Overmann J."/>
            <person name="Jimenez D.J."/>
        </authorList>
    </citation>
    <scope>NUCLEOTIDE SEQUENCE</scope>
    <source>
        <strain evidence="2">MAG 4196</strain>
    </source>
</reference>
<dbReference type="PANTHER" id="PTHR41795">
    <property type="entry name" value="EXOPOLYSACCHARIDE SYNTHESIS PROTEIN"/>
    <property type="match status" value="1"/>
</dbReference>
<dbReference type="Pfam" id="PF06055">
    <property type="entry name" value="ExoD"/>
    <property type="match status" value="1"/>
</dbReference>
<evidence type="ECO:0000256" key="1">
    <source>
        <dbReference type="SAM" id="Phobius"/>
    </source>
</evidence>
<dbReference type="PANTHER" id="PTHR41795:SF1">
    <property type="entry name" value="EXOPOLYSACCHARIDE SYNTHESIS PROTEIN"/>
    <property type="match status" value="1"/>
</dbReference>
<proteinExistence type="predicted"/>
<evidence type="ECO:0000313" key="3">
    <source>
        <dbReference type="Proteomes" id="UP001217476"/>
    </source>
</evidence>
<organism evidence="2 3">
    <name type="scientific">Candidatus Devosia phytovorans</name>
    <dbReference type="NCBI Taxonomy" id="3121372"/>
    <lineage>
        <taxon>Bacteria</taxon>
        <taxon>Pseudomonadati</taxon>
        <taxon>Pseudomonadota</taxon>
        <taxon>Alphaproteobacteria</taxon>
        <taxon>Hyphomicrobiales</taxon>
        <taxon>Devosiaceae</taxon>
        <taxon>Devosia</taxon>
    </lineage>
</organism>
<accession>A0AAJ6AYY0</accession>
<feature type="transmembrane region" description="Helical" evidence="1">
    <location>
        <begin position="168"/>
        <end position="193"/>
    </location>
</feature>
<feature type="transmembrane region" description="Helical" evidence="1">
    <location>
        <begin position="25"/>
        <end position="50"/>
    </location>
</feature>
<dbReference type="InterPro" id="IPR010331">
    <property type="entry name" value="ExoD"/>
</dbReference>
<gene>
    <name evidence="2" type="ORF">P0Y65_18160</name>
</gene>
<keyword evidence="1" id="KW-1133">Transmembrane helix</keyword>
<dbReference type="Proteomes" id="UP001217476">
    <property type="component" value="Chromosome"/>
</dbReference>
<feature type="transmembrane region" description="Helical" evidence="1">
    <location>
        <begin position="128"/>
        <end position="148"/>
    </location>
</feature>
<dbReference type="PIRSF" id="PIRSF033239">
    <property type="entry name" value="ExoD"/>
    <property type="match status" value="1"/>
</dbReference>
<keyword evidence="1" id="KW-0472">Membrane</keyword>